<dbReference type="Pfam" id="PF00072">
    <property type="entry name" value="Response_reg"/>
    <property type="match status" value="1"/>
</dbReference>
<reference evidence="3" key="1">
    <citation type="submission" date="2015-10" db="EMBL/GenBank/DDBJ databases">
        <authorList>
            <person name="Lehtovirta-Morley L.E."/>
            <person name="Vieille C."/>
        </authorList>
    </citation>
    <scope>NUCLEOTIDE SEQUENCE [LARGE SCALE GENOMIC DNA]</scope>
</reference>
<dbReference type="Proteomes" id="UP000196239">
    <property type="component" value="Chromosome 1"/>
</dbReference>
<dbReference type="SMART" id="SM00448">
    <property type="entry name" value="REC"/>
    <property type="match status" value="1"/>
</dbReference>
<dbReference type="PANTHER" id="PTHR43228:SF1">
    <property type="entry name" value="TWO-COMPONENT RESPONSE REGULATOR ARR22"/>
    <property type="match status" value="1"/>
</dbReference>
<proteinExistence type="predicted"/>
<dbReference type="EMBL" id="LN890280">
    <property type="protein sequence ID" value="CUR51841.1"/>
    <property type="molecule type" value="Genomic_DNA"/>
</dbReference>
<dbReference type="PANTHER" id="PTHR43228">
    <property type="entry name" value="TWO-COMPONENT RESPONSE REGULATOR"/>
    <property type="match status" value="1"/>
</dbReference>
<dbReference type="InterPro" id="IPR001789">
    <property type="entry name" value="Sig_transdc_resp-reg_receiver"/>
</dbReference>
<dbReference type="InterPro" id="IPR052048">
    <property type="entry name" value="ST_Response_Regulator"/>
</dbReference>
<dbReference type="AlphaFoldDB" id="A0A128A3C2"/>
<evidence type="ECO:0000313" key="3">
    <source>
        <dbReference type="Proteomes" id="UP000196239"/>
    </source>
</evidence>
<evidence type="ECO:0000259" key="1">
    <source>
        <dbReference type="PROSITE" id="PS50110"/>
    </source>
</evidence>
<dbReference type="PROSITE" id="PS50110">
    <property type="entry name" value="RESPONSE_REGULATORY"/>
    <property type="match status" value="1"/>
</dbReference>
<protein>
    <submittedName>
        <fullName evidence="2">CheY-like receiver</fullName>
    </submittedName>
</protein>
<dbReference type="GO" id="GO:0000160">
    <property type="term" value="P:phosphorelay signal transduction system"/>
    <property type="evidence" value="ECO:0007669"/>
    <property type="project" value="InterPro"/>
</dbReference>
<accession>A0A128A3C2</accession>
<evidence type="ECO:0000313" key="2">
    <source>
        <dbReference type="EMBL" id="CUR51841.1"/>
    </source>
</evidence>
<sequence>MLLLQVSNIIIVTMMTNSKTDLVRRTNVLIIDDDKDVRDAFVGLLQIHDINVIGTGSNGKEAYELYQKLRPDFVLIDAAMPFYDGLYGIEKIRQFDPDAKVILVTGSALKNYDISYLHPTKIVEKPIDITEVLSVISQMDKFSVAEIANQIILF</sequence>
<keyword evidence="3" id="KW-1185">Reference proteome</keyword>
<dbReference type="InterPro" id="IPR011006">
    <property type="entry name" value="CheY-like_superfamily"/>
</dbReference>
<feature type="domain" description="Response regulatory" evidence="1">
    <location>
        <begin position="27"/>
        <end position="140"/>
    </location>
</feature>
<dbReference type="KEGG" id="ndv:NDEV_1076"/>
<dbReference type="SUPFAM" id="SSF52172">
    <property type="entry name" value="CheY-like"/>
    <property type="match status" value="1"/>
</dbReference>
<dbReference type="Gene3D" id="3.40.50.2300">
    <property type="match status" value="1"/>
</dbReference>
<name>A0A128A3C2_9ARCH</name>
<gene>
    <name evidence="2" type="ORF">NDEV_1076</name>
</gene>
<organism evidence="2 3">
    <name type="scientific">Nitrosotalea devaniterrae</name>
    <dbReference type="NCBI Taxonomy" id="1078905"/>
    <lineage>
        <taxon>Archaea</taxon>
        <taxon>Nitrososphaerota</taxon>
        <taxon>Nitrososphaeria</taxon>
        <taxon>Nitrosotaleales</taxon>
        <taxon>Nitrosotaleaceae</taxon>
        <taxon>Nitrosotalea</taxon>
    </lineage>
</organism>